<reference evidence="2" key="1">
    <citation type="submission" date="2014-10" db="EMBL/GenBank/DDBJ databases">
        <authorList>
            <person name="King R."/>
        </authorList>
    </citation>
    <scope>NUCLEOTIDE SEQUENCE [LARGE SCALE GENOMIC DNA]</scope>
    <source>
        <strain evidence="2">A3/5</strain>
    </source>
</reference>
<proteinExistence type="predicted"/>
<protein>
    <submittedName>
        <fullName evidence="1">Uncharacterized protein</fullName>
    </submittedName>
</protein>
<accession>A0A2L2TUF3</accession>
<evidence type="ECO:0000313" key="2">
    <source>
        <dbReference type="Proteomes" id="UP000245910"/>
    </source>
</evidence>
<sequence length="71" mass="7861">MISTEHVARKRQMLKLYSEAVSQDHVDSDASLDRAKSGWNRRIHGMNTEALDPSAGIVLMLASWLAGVLQP</sequence>
<evidence type="ECO:0000313" key="1">
    <source>
        <dbReference type="EMBL" id="CEI65040.1"/>
    </source>
</evidence>
<organism evidence="1 2">
    <name type="scientific">Fusarium venenatum</name>
    <dbReference type="NCBI Taxonomy" id="56646"/>
    <lineage>
        <taxon>Eukaryota</taxon>
        <taxon>Fungi</taxon>
        <taxon>Dikarya</taxon>
        <taxon>Ascomycota</taxon>
        <taxon>Pezizomycotina</taxon>
        <taxon>Sordariomycetes</taxon>
        <taxon>Hypocreomycetidae</taxon>
        <taxon>Hypocreales</taxon>
        <taxon>Nectriaceae</taxon>
        <taxon>Fusarium</taxon>
    </lineage>
</organism>
<keyword evidence="2" id="KW-1185">Reference proteome</keyword>
<dbReference type="AlphaFoldDB" id="A0A2L2TUF3"/>
<name>A0A2L2TUF3_9HYPO</name>
<dbReference type="EMBL" id="LN649229">
    <property type="protein sequence ID" value="CEI65040.1"/>
    <property type="molecule type" value="Genomic_DNA"/>
</dbReference>
<dbReference type="Proteomes" id="UP000245910">
    <property type="component" value="Chromosome I"/>
</dbReference>